<sequence>MRRPKDTKQAGIQLHCFRMEESEKVAFELKKKLSSIFVEFMTRVTKIEELVTVGSRLLIGFQQALEMLRKPPIKSELAESILKSNETKRVDAYIKIGCVTIHQPTCLLNELQCLVEDATTAMQVANLSHLSDEDSIDRWDPQEAYYDEKMLSGDPEMPEIMYYATMMASIFSMMKQDHTMQANDERTYLGLAYHLAKRARNILTFAFADKRLFYFYLHVVHEQGMIGSS</sequence>
<name>A0AAN8V5Q4_9MAGN</name>
<keyword evidence="3" id="KW-1185">Reference proteome</keyword>
<dbReference type="Proteomes" id="UP001370490">
    <property type="component" value="Unassembled WGS sequence"/>
</dbReference>
<gene>
    <name evidence="2" type="ORF">RJ641_011516</name>
</gene>
<dbReference type="Pfam" id="PF25071">
    <property type="entry name" value="DUF7795"/>
    <property type="match status" value="1"/>
</dbReference>
<accession>A0AAN8V5Q4</accession>
<comment type="caution">
    <text evidence="2">The sequence shown here is derived from an EMBL/GenBank/DDBJ whole genome shotgun (WGS) entry which is preliminary data.</text>
</comment>
<reference evidence="2 3" key="1">
    <citation type="submission" date="2023-12" db="EMBL/GenBank/DDBJ databases">
        <title>A high-quality genome assembly for Dillenia turbinata (Dilleniales).</title>
        <authorList>
            <person name="Chanderbali A."/>
        </authorList>
    </citation>
    <scope>NUCLEOTIDE SEQUENCE [LARGE SCALE GENOMIC DNA]</scope>
    <source>
        <strain evidence="2">LSX21</strain>
        <tissue evidence="2">Leaf</tissue>
    </source>
</reference>
<dbReference type="InterPro" id="IPR056697">
    <property type="entry name" value="DUF7795"/>
</dbReference>
<evidence type="ECO:0000313" key="3">
    <source>
        <dbReference type="Proteomes" id="UP001370490"/>
    </source>
</evidence>
<proteinExistence type="predicted"/>
<organism evidence="2 3">
    <name type="scientific">Dillenia turbinata</name>
    <dbReference type="NCBI Taxonomy" id="194707"/>
    <lineage>
        <taxon>Eukaryota</taxon>
        <taxon>Viridiplantae</taxon>
        <taxon>Streptophyta</taxon>
        <taxon>Embryophyta</taxon>
        <taxon>Tracheophyta</taxon>
        <taxon>Spermatophyta</taxon>
        <taxon>Magnoliopsida</taxon>
        <taxon>eudicotyledons</taxon>
        <taxon>Gunneridae</taxon>
        <taxon>Pentapetalae</taxon>
        <taxon>Dilleniales</taxon>
        <taxon>Dilleniaceae</taxon>
        <taxon>Dillenia</taxon>
    </lineage>
</organism>
<protein>
    <recommendedName>
        <fullName evidence="1">DUF7795 domain-containing protein</fullName>
    </recommendedName>
</protein>
<dbReference type="AlphaFoldDB" id="A0AAN8V5Q4"/>
<evidence type="ECO:0000259" key="1">
    <source>
        <dbReference type="Pfam" id="PF25071"/>
    </source>
</evidence>
<dbReference type="PANTHER" id="PTHR35305">
    <property type="entry name" value="FAD-BINDING PROTEIN"/>
    <property type="match status" value="1"/>
</dbReference>
<evidence type="ECO:0000313" key="2">
    <source>
        <dbReference type="EMBL" id="KAK6923212.1"/>
    </source>
</evidence>
<dbReference type="PANTHER" id="PTHR35305:SF2">
    <property type="entry name" value="FAD-BINDING PROTEIN"/>
    <property type="match status" value="1"/>
</dbReference>
<dbReference type="EMBL" id="JBAMMX010000018">
    <property type="protein sequence ID" value="KAK6923212.1"/>
    <property type="molecule type" value="Genomic_DNA"/>
</dbReference>
<feature type="domain" description="DUF7795" evidence="1">
    <location>
        <begin position="28"/>
        <end position="103"/>
    </location>
</feature>